<accession>A0A0A8Y8I4</accession>
<evidence type="ECO:0000313" key="1">
    <source>
        <dbReference type="EMBL" id="JAD21555.1"/>
    </source>
</evidence>
<sequence length="45" mass="5225">MLLVLASVSTYYNRHLCRARQINGTCVKKNCCRIGICLLLFFLYI</sequence>
<dbReference type="AlphaFoldDB" id="A0A0A8Y8I4"/>
<proteinExistence type="predicted"/>
<protein>
    <submittedName>
        <fullName evidence="1">Uncharacterized protein</fullName>
    </submittedName>
</protein>
<reference evidence="1" key="2">
    <citation type="journal article" date="2015" name="Data Brief">
        <title>Shoot transcriptome of the giant reed, Arundo donax.</title>
        <authorList>
            <person name="Barrero R.A."/>
            <person name="Guerrero F.D."/>
            <person name="Moolhuijzen P."/>
            <person name="Goolsby J.A."/>
            <person name="Tidwell J."/>
            <person name="Bellgard S.E."/>
            <person name="Bellgard M.I."/>
        </authorList>
    </citation>
    <scope>NUCLEOTIDE SEQUENCE</scope>
    <source>
        <tissue evidence="1">Shoot tissue taken approximately 20 cm above the soil surface</tissue>
    </source>
</reference>
<name>A0A0A8Y8I4_ARUDO</name>
<dbReference type="EMBL" id="GBRH01276340">
    <property type="protein sequence ID" value="JAD21555.1"/>
    <property type="molecule type" value="Transcribed_RNA"/>
</dbReference>
<organism evidence="1">
    <name type="scientific">Arundo donax</name>
    <name type="common">Giant reed</name>
    <name type="synonym">Donax arundinaceus</name>
    <dbReference type="NCBI Taxonomy" id="35708"/>
    <lineage>
        <taxon>Eukaryota</taxon>
        <taxon>Viridiplantae</taxon>
        <taxon>Streptophyta</taxon>
        <taxon>Embryophyta</taxon>
        <taxon>Tracheophyta</taxon>
        <taxon>Spermatophyta</taxon>
        <taxon>Magnoliopsida</taxon>
        <taxon>Liliopsida</taxon>
        <taxon>Poales</taxon>
        <taxon>Poaceae</taxon>
        <taxon>PACMAD clade</taxon>
        <taxon>Arundinoideae</taxon>
        <taxon>Arundineae</taxon>
        <taxon>Arundo</taxon>
    </lineage>
</organism>
<reference evidence="1" key="1">
    <citation type="submission" date="2014-09" db="EMBL/GenBank/DDBJ databases">
        <authorList>
            <person name="Magalhaes I.L.F."/>
            <person name="Oliveira U."/>
            <person name="Santos F.R."/>
            <person name="Vidigal T.H.D.A."/>
            <person name="Brescovit A.D."/>
            <person name="Santos A.J."/>
        </authorList>
    </citation>
    <scope>NUCLEOTIDE SEQUENCE</scope>
    <source>
        <tissue evidence="1">Shoot tissue taken approximately 20 cm above the soil surface</tissue>
    </source>
</reference>